<comment type="catalytic activity">
    <reaction evidence="20">
        <text>S-sulfanyl-L-cysteine + tRNA(Cys) + ATP = (S)-sulfanyl-L-cysteinyl-tRNA(Cys) + AMP + diphosphate</text>
        <dbReference type="Rhea" id="RHEA:78647"/>
        <dbReference type="Rhea" id="RHEA-COMP:9661"/>
        <dbReference type="Rhea" id="RHEA-COMP:19119"/>
        <dbReference type="ChEBI" id="CHEBI:30616"/>
        <dbReference type="ChEBI" id="CHEBI:33019"/>
        <dbReference type="ChEBI" id="CHEBI:58591"/>
        <dbReference type="ChEBI" id="CHEBI:78442"/>
        <dbReference type="ChEBI" id="CHEBI:229520"/>
        <dbReference type="ChEBI" id="CHEBI:456215"/>
    </reaction>
    <physiologicalReaction direction="left-to-right" evidence="20">
        <dbReference type="Rhea" id="RHEA:78648"/>
    </physiologicalReaction>
</comment>
<evidence type="ECO:0000256" key="10">
    <source>
        <dbReference type="ARBA" id="ARBA00022833"/>
    </source>
</evidence>
<dbReference type="Pfam" id="PF09190">
    <property type="entry name" value="DALR_2"/>
    <property type="match status" value="1"/>
</dbReference>
<evidence type="ECO:0000259" key="22">
    <source>
        <dbReference type="Pfam" id="PF01406"/>
    </source>
</evidence>
<comment type="function">
    <text evidence="15">Mitochondrial cysteine-specific aminoacyl-tRNA synthetase that catalyzes the ATP-dependent ligation of cysteine to tRNA(Cys).</text>
</comment>
<dbReference type="Gene3D" id="3.40.50.620">
    <property type="entry name" value="HUPs"/>
    <property type="match status" value="1"/>
</dbReference>
<keyword evidence="10" id="KW-0862">Zinc</keyword>
<comment type="catalytic activity">
    <reaction evidence="19">
        <text>S-sulfanyl-L-cysteine + L-cysteine = S-disulfanyl-L-cysteine + L-alanine</text>
        <dbReference type="Rhea" id="RHEA:78627"/>
        <dbReference type="ChEBI" id="CHEBI:35235"/>
        <dbReference type="ChEBI" id="CHEBI:57972"/>
        <dbReference type="ChEBI" id="CHEBI:58591"/>
        <dbReference type="ChEBI" id="CHEBI:229465"/>
    </reaction>
    <physiologicalReaction direction="left-to-right" evidence="19">
        <dbReference type="Rhea" id="RHEA:78628"/>
    </physiologicalReaction>
</comment>
<dbReference type="SUPFAM" id="SSF52374">
    <property type="entry name" value="Nucleotidylyl transferase"/>
    <property type="match status" value="1"/>
</dbReference>
<dbReference type="AlphaFoldDB" id="A0AA38IZK9"/>
<dbReference type="InterPro" id="IPR014729">
    <property type="entry name" value="Rossmann-like_a/b/a_fold"/>
</dbReference>
<evidence type="ECO:0000256" key="4">
    <source>
        <dbReference type="ARBA" id="ARBA00012832"/>
    </source>
</evidence>
<gene>
    <name evidence="24" type="ORF">Zmor_001763</name>
</gene>
<keyword evidence="9" id="KW-0547">Nucleotide-binding</keyword>
<dbReference type="CDD" id="cd00672">
    <property type="entry name" value="CysRS_core"/>
    <property type="match status" value="1"/>
</dbReference>
<evidence type="ECO:0000256" key="1">
    <source>
        <dbReference type="ARBA" id="ARBA00001947"/>
    </source>
</evidence>
<dbReference type="GO" id="GO:0046872">
    <property type="term" value="F:metal ion binding"/>
    <property type="evidence" value="ECO:0007669"/>
    <property type="project" value="UniProtKB-KW"/>
</dbReference>
<evidence type="ECO:0000256" key="3">
    <source>
        <dbReference type="ARBA" id="ARBA00005594"/>
    </source>
</evidence>
<keyword evidence="6" id="KW-0963">Cytoplasm</keyword>
<evidence type="ECO:0000256" key="16">
    <source>
        <dbReference type="ARBA" id="ARBA00045476"/>
    </source>
</evidence>
<dbReference type="SUPFAM" id="SSF47323">
    <property type="entry name" value="Anticodon-binding domain of a subclass of class I aminoacyl-tRNA synthetases"/>
    <property type="match status" value="1"/>
</dbReference>
<dbReference type="GO" id="GO:0004817">
    <property type="term" value="F:cysteine-tRNA ligase activity"/>
    <property type="evidence" value="ECO:0007669"/>
    <property type="project" value="UniProtKB-EC"/>
</dbReference>
<comment type="function">
    <text evidence="16">In addition to its role as an aminoacyl-tRNA synthetase, has also cysteine persulfide synthase activity. Produces reactive persulfide species such as cysteine persulfide (CysSSH) from substrate cysteine and mediate direct incorporation of CysSSH into proteins during translations, resulting in protein persulfides and polysulfides. CysSSHs behave as potent antioxidants and cellular protectants.</text>
</comment>
<dbReference type="HAMAP" id="MF_00041">
    <property type="entry name" value="Cys_tRNA_synth"/>
    <property type="match status" value="1"/>
</dbReference>
<dbReference type="PANTHER" id="PTHR10890:SF27">
    <property type="entry name" value="CYSTEINE--TRNA LIGASE, MITOCHONDRIAL-RELATED"/>
    <property type="match status" value="1"/>
</dbReference>
<evidence type="ECO:0000256" key="9">
    <source>
        <dbReference type="ARBA" id="ARBA00022741"/>
    </source>
</evidence>
<keyword evidence="13" id="KW-0030">Aminoacyl-tRNA synthetase</keyword>
<keyword evidence="25" id="KW-1185">Reference proteome</keyword>
<evidence type="ECO:0000256" key="17">
    <source>
        <dbReference type="ARBA" id="ARBA00047499"/>
    </source>
</evidence>
<accession>A0AA38IZK9</accession>
<evidence type="ECO:0000256" key="20">
    <source>
        <dbReference type="ARBA" id="ARBA00048609"/>
    </source>
</evidence>
<dbReference type="PANTHER" id="PTHR10890">
    <property type="entry name" value="CYSTEINYL-TRNA SYNTHETASE"/>
    <property type="match status" value="1"/>
</dbReference>
<evidence type="ECO:0000256" key="6">
    <source>
        <dbReference type="ARBA" id="ARBA00022490"/>
    </source>
</evidence>
<dbReference type="InterPro" id="IPR015803">
    <property type="entry name" value="Cys-tRNA-ligase"/>
</dbReference>
<evidence type="ECO:0000313" key="25">
    <source>
        <dbReference type="Proteomes" id="UP001168821"/>
    </source>
</evidence>
<comment type="catalytic activity">
    <reaction evidence="17">
        <text>S-disulfanyl-L-cysteine + tRNA(Cys) + ATP = (S)-disulfanyl-L-cysteinyl-tRNA(Cys) + AMP + diphosphate</text>
        <dbReference type="Rhea" id="RHEA:78651"/>
        <dbReference type="Rhea" id="RHEA-COMP:9661"/>
        <dbReference type="Rhea" id="RHEA-COMP:19120"/>
        <dbReference type="ChEBI" id="CHEBI:30616"/>
        <dbReference type="ChEBI" id="CHEBI:33019"/>
        <dbReference type="ChEBI" id="CHEBI:78442"/>
        <dbReference type="ChEBI" id="CHEBI:229465"/>
        <dbReference type="ChEBI" id="CHEBI:229521"/>
        <dbReference type="ChEBI" id="CHEBI:456215"/>
    </reaction>
    <physiologicalReaction direction="left-to-right" evidence="17">
        <dbReference type="Rhea" id="RHEA:78652"/>
    </physiologicalReaction>
</comment>
<keyword evidence="12" id="KW-0648">Protein biosynthesis</keyword>
<comment type="similarity">
    <text evidence="3">Belongs to the class-I aminoacyl-tRNA synthetase family.</text>
</comment>
<dbReference type="EC" id="6.1.1.16" evidence="4"/>
<keyword evidence="11" id="KW-0067">ATP-binding</keyword>
<reference evidence="24" key="1">
    <citation type="journal article" date="2023" name="G3 (Bethesda)">
        <title>Whole genome assemblies of Zophobas morio and Tenebrio molitor.</title>
        <authorList>
            <person name="Kaur S."/>
            <person name="Stinson S.A."/>
            <person name="diCenzo G.C."/>
        </authorList>
    </citation>
    <scope>NUCLEOTIDE SEQUENCE</scope>
    <source>
        <strain evidence="24">QUZm001</strain>
    </source>
</reference>
<dbReference type="InterPro" id="IPR015273">
    <property type="entry name" value="Cys-tRNA-synt_Ia_DALR"/>
</dbReference>
<evidence type="ECO:0000259" key="23">
    <source>
        <dbReference type="Pfam" id="PF09190"/>
    </source>
</evidence>
<evidence type="ECO:0000256" key="11">
    <source>
        <dbReference type="ARBA" id="ARBA00022840"/>
    </source>
</evidence>
<comment type="subcellular location">
    <subcellularLocation>
        <location evidence="2">Cytoplasm</location>
    </subcellularLocation>
</comment>
<evidence type="ECO:0000256" key="19">
    <source>
        <dbReference type="ARBA" id="ARBA00047731"/>
    </source>
</evidence>
<dbReference type="InterPro" id="IPR009080">
    <property type="entry name" value="tRNAsynth_Ia_anticodon-bd"/>
</dbReference>
<evidence type="ECO:0000256" key="12">
    <source>
        <dbReference type="ARBA" id="ARBA00022917"/>
    </source>
</evidence>
<evidence type="ECO:0000256" key="21">
    <source>
        <dbReference type="ARBA" id="ARBA00049046"/>
    </source>
</evidence>
<evidence type="ECO:0000256" key="13">
    <source>
        <dbReference type="ARBA" id="ARBA00023146"/>
    </source>
</evidence>
<comment type="catalytic activity">
    <reaction evidence="18">
        <text>2 L-cysteine = S-sulfanyl-L-cysteine + L-alanine</text>
        <dbReference type="Rhea" id="RHEA:78543"/>
        <dbReference type="ChEBI" id="CHEBI:35235"/>
        <dbReference type="ChEBI" id="CHEBI:57972"/>
        <dbReference type="ChEBI" id="CHEBI:58591"/>
    </reaction>
    <physiologicalReaction direction="left-to-right" evidence="18">
        <dbReference type="Rhea" id="RHEA:78544"/>
    </physiologicalReaction>
</comment>
<evidence type="ECO:0000313" key="24">
    <source>
        <dbReference type="EMBL" id="KAJ3666313.1"/>
    </source>
</evidence>
<dbReference type="GO" id="GO:0006423">
    <property type="term" value="P:cysteinyl-tRNA aminoacylation"/>
    <property type="evidence" value="ECO:0007669"/>
    <property type="project" value="InterPro"/>
</dbReference>
<comment type="caution">
    <text evidence="24">The sequence shown here is derived from an EMBL/GenBank/DDBJ whole genome shotgun (WGS) entry which is preliminary data.</text>
</comment>
<dbReference type="EMBL" id="JALNTZ010000001">
    <property type="protein sequence ID" value="KAJ3666313.1"/>
    <property type="molecule type" value="Genomic_DNA"/>
</dbReference>
<keyword evidence="8" id="KW-0479">Metal-binding</keyword>
<evidence type="ECO:0000256" key="8">
    <source>
        <dbReference type="ARBA" id="ARBA00022723"/>
    </source>
</evidence>
<dbReference type="NCBIfam" id="TIGR00435">
    <property type="entry name" value="cysS"/>
    <property type="match status" value="1"/>
</dbReference>
<evidence type="ECO:0000256" key="7">
    <source>
        <dbReference type="ARBA" id="ARBA00022598"/>
    </source>
</evidence>
<dbReference type="InterPro" id="IPR024909">
    <property type="entry name" value="Cys-tRNA/MSH_ligase"/>
</dbReference>
<feature type="domain" description="Cysteinyl-tRNA synthetase class Ia DALR" evidence="23">
    <location>
        <begin position="379"/>
        <end position="426"/>
    </location>
</feature>
<dbReference type="FunFam" id="3.40.50.620:FF:000068">
    <property type="entry name" value="Cysteine--tRNA ligase"/>
    <property type="match status" value="1"/>
</dbReference>
<dbReference type="InterPro" id="IPR032678">
    <property type="entry name" value="tRNA-synt_1_cat_dom"/>
</dbReference>
<evidence type="ECO:0000256" key="14">
    <source>
        <dbReference type="ARBA" id="ARBA00031499"/>
    </source>
</evidence>
<dbReference type="GO" id="GO:0005524">
    <property type="term" value="F:ATP binding"/>
    <property type="evidence" value="ECO:0007669"/>
    <property type="project" value="UniProtKB-KW"/>
</dbReference>
<keyword evidence="7" id="KW-0436">Ligase</keyword>
<protein>
    <recommendedName>
        <fullName evidence="5">Cysteine--tRNA ligase</fullName>
        <ecNumber evidence="4">6.1.1.16</ecNumber>
    </recommendedName>
    <alternativeName>
        <fullName evidence="14">Cysteinyl-tRNA synthetase</fullName>
    </alternativeName>
</protein>
<evidence type="ECO:0000256" key="5">
    <source>
        <dbReference type="ARBA" id="ARBA00014738"/>
    </source>
</evidence>
<name>A0AA38IZK9_9CUCU</name>
<dbReference type="Gene3D" id="1.20.120.1910">
    <property type="entry name" value="Cysteine-tRNA ligase, C-terminal anti-codon recognition domain"/>
    <property type="match status" value="1"/>
</dbReference>
<dbReference type="Pfam" id="PF01406">
    <property type="entry name" value="tRNA-synt_1e"/>
    <property type="match status" value="1"/>
</dbReference>
<evidence type="ECO:0000256" key="2">
    <source>
        <dbReference type="ARBA" id="ARBA00004496"/>
    </source>
</evidence>
<sequence length="504" mass="57583">MLMSKNCVSLVKHHKWIRPEGHDTGIKVFNCITKNKEPLIVKNKNFVTWYTCGPTVYDSSHIGHASCFMKLDIIQRILKQYFNLNLVTVMNITDVDDKIINRSNASKVPVQELTQRYEKEFWKDIEELDISKPDVILRVTENIEIIKNCIEKLMKCKKAYQAENGTIYFDVGAYSNYGKLQNISSENPEHEHEYKKSSMDFALWKSAKSGEVYWESPWGNGRPGWHIECSALASHIFGPEIDIHAGGIDLRFPHHENEEAQSCALHCKTQWVNYWIHTGHLHLKDSEKMSKSLKNTMSVSSLLANTTPQTFRMACLMSHYRKHMEFSPEFMATASTNLQNYINFIDTCKNYLNGLITVDVDNNAMEQLVQDSAEIIYGALTDDFNTPLVVKTLNKLVSAVNITLHSSKTHSSVSKSVNVVVILNLVLRTLNMLGLDLSYKKHSESGSDFVEIMNILNDFRQNVRQLGISKKDQQLLEMCDTVRHNLKNSGIILKDHGKVSSWST</sequence>
<comment type="cofactor">
    <cofactor evidence="1">
        <name>Zn(2+)</name>
        <dbReference type="ChEBI" id="CHEBI:29105"/>
    </cofactor>
</comment>
<dbReference type="GO" id="GO:0005737">
    <property type="term" value="C:cytoplasm"/>
    <property type="evidence" value="ECO:0007669"/>
    <property type="project" value="UniProtKB-SubCell"/>
</dbReference>
<evidence type="ECO:0000256" key="15">
    <source>
        <dbReference type="ARBA" id="ARBA00043868"/>
    </source>
</evidence>
<dbReference type="Proteomes" id="UP001168821">
    <property type="component" value="Unassembled WGS sequence"/>
</dbReference>
<proteinExistence type="inferred from homology"/>
<dbReference type="PRINTS" id="PR00983">
    <property type="entry name" value="TRNASYNTHCYS"/>
</dbReference>
<feature type="domain" description="tRNA synthetases class I catalytic" evidence="22">
    <location>
        <begin position="43"/>
        <end position="334"/>
    </location>
</feature>
<evidence type="ECO:0000256" key="18">
    <source>
        <dbReference type="ARBA" id="ARBA00047548"/>
    </source>
</evidence>
<comment type="catalytic activity">
    <reaction evidence="21">
        <text>tRNA(Cys) + L-cysteine + ATP = L-cysteinyl-tRNA(Cys) + AMP + diphosphate</text>
        <dbReference type="Rhea" id="RHEA:17773"/>
        <dbReference type="Rhea" id="RHEA-COMP:9661"/>
        <dbReference type="Rhea" id="RHEA-COMP:9679"/>
        <dbReference type="ChEBI" id="CHEBI:30616"/>
        <dbReference type="ChEBI" id="CHEBI:33019"/>
        <dbReference type="ChEBI" id="CHEBI:35235"/>
        <dbReference type="ChEBI" id="CHEBI:78442"/>
        <dbReference type="ChEBI" id="CHEBI:78517"/>
        <dbReference type="ChEBI" id="CHEBI:456215"/>
        <dbReference type="EC" id="6.1.1.16"/>
    </reaction>
    <physiologicalReaction direction="right-to-left" evidence="21">
        <dbReference type="Rhea" id="RHEA:17775"/>
    </physiologicalReaction>
</comment>
<organism evidence="24 25">
    <name type="scientific">Zophobas morio</name>
    <dbReference type="NCBI Taxonomy" id="2755281"/>
    <lineage>
        <taxon>Eukaryota</taxon>
        <taxon>Metazoa</taxon>
        <taxon>Ecdysozoa</taxon>
        <taxon>Arthropoda</taxon>
        <taxon>Hexapoda</taxon>
        <taxon>Insecta</taxon>
        <taxon>Pterygota</taxon>
        <taxon>Neoptera</taxon>
        <taxon>Endopterygota</taxon>
        <taxon>Coleoptera</taxon>
        <taxon>Polyphaga</taxon>
        <taxon>Cucujiformia</taxon>
        <taxon>Tenebrionidae</taxon>
        <taxon>Zophobas</taxon>
    </lineage>
</organism>